<reference evidence="2 3" key="1">
    <citation type="journal article" date="2023" name="Arcadia Sci">
        <title>De novo assembly of a long-read Amblyomma americanum tick genome.</title>
        <authorList>
            <person name="Chou S."/>
            <person name="Poskanzer K.E."/>
            <person name="Rollins M."/>
            <person name="Thuy-Boun P.S."/>
        </authorList>
    </citation>
    <scope>NUCLEOTIDE SEQUENCE [LARGE SCALE GENOMIC DNA]</scope>
    <source>
        <strain evidence="2">F_SG_1</strain>
        <tissue evidence="2">Salivary glands</tissue>
    </source>
</reference>
<gene>
    <name evidence="2" type="ORF">V5799_009844</name>
</gene>
<feature type="chain" id="PRO_5042970803" description="Secreted protein" evidence="1">
    <location>
        <begin position="20"/>
        <end position="145"/>
    </location>
</feature>
<protein>
    <recommendedName>
        <fullName evidence="4">Secreted protein</fullName>
    </recommendedName>
</protein>
<comment type="caution">
    <text evidence="2">The sequence shown here is derived from an EMBL/GenBank/DDBJ whole genome shotgun (WGS) entry which is preliminary data.</text>
</comment>
<dbReference type="AlphaFoldDB" id="A0AAQ4F987"/>
<keyword evidence="1" id="KW-0732">Signal</keyword>
<name>A0AAQ4F987_AMBAM</name>
<feature type="signal peptide" evidence="1">
    <location>
        <begin position="1"/>
        <end position="19"/>
    </location>
</feature>
<evidence type="ECO:0000313" key="2">
    <source>
        <dbReference type="EMBL" id="KAK8783790.1"/>
    </source>
</evidence>
<sequence length="145" mass="15947">MANVVILAFLLLLATSCLCHDDSNEIEGRGIGCIRIIPKEKSKIGGRVISCTYPCVGIPPQAAKERDGTPCWNSFWKGKCKNEIEQSASECKRIIPKERSMIGGRVITCLYPCLSIPPKAAKERDGTPCWNSLWKGKCKNGSCMQ</sequence>
<evidence type="ECO:0008006" key="4">
    <source>
        <dbReference type="Google" id="ProtNLM"/>
    </source>
</evidence>
<dbReference type="Proteomes" id="UP001321473">
    <property type="component" value="Unassembled WGS sequence"/>
</dbReference>
<evidence type="ECO:0000256" key="1">
    <source>
        <dbReference type="SAM" id="SignalP"/>
    </source>
</evidence>
<organism evidence="2 3">
    <name type="scientific">Amblyomma americanum</name>
    <name type="common">Lone star tick</name>
    <dbReference type="NCBI Taxonomy" id="6943"/>
    <lineage>
        <taxon>Eukaryota</taxon>
        <taxon>Metazoa</taxon>
        <taxon>Ecdysozoa</taxon>
        <taxon>Arthropoda</taxon>
        <taxon>Chelicerata</taxon>
        <taxon>Arachnida</taxon>
        <taxon>Acari</taxon>
        <taxon>Parasitiformes</taxon>
        <taxon>Ixodida</taxon>
        <taxon>Ixodoidea</taxon>
        <taxon>Ixodidae</taxon>
        <taxon>Amblyomminae</taxon>
        <taxon>Amblyomma</taxon>
    </lineage>
</organism>
<proteinExistence type="predicted"/>
<keyword evidence="3" id="KW-1185">Reference proteome</keyword>
<dbReference type="EMBL" id="JARKHS020005182">
    <property type="protein sequence ID" value="KAK8783790.1"/>
    <property type="molecule type" value="Genomic_DNA"/>
</dbReference>
<evidence type="ECO:0000313" key="3">
    <source>
        <dbReference type="Proteomes" id="UP001321473"/>
    </source>
</evidence>
<accession>A0AAQ4F987</accession>